<dbReference type="Proteomes" id="UP000250235">
    <property type="component" value="Unassembled WGS sequence"/>
</dbReference>
<gene>
    <name evidence="2" type="ORF">F511_18446</name>
</gene>
<evidence type="ECO:0000313" key="3">
    <source>
        <dbReference type="Proteomes" id="UP000250235"/>
    </source>
</evidence>
<dbReference type="EMBL" id="KV018459">
    <property type="protein sequence ID" value="KZV17105.1"/>
    <property type="molecule type" value="Genomic_DNA"/>
</dbReference>
<dbReference type="AlphaFoldDB" id="A0A2Z7ADU3"/>
<reference evidence="2 3" key="1">
    <citation type="journal article" date="2015" name="Proc. Natl. Acad. Sci. U.S.A.">
        <title>The resurrection genome of Boea hygrometrica: A blueprint for survival of dehydration.</title>
        <authorList>
            <person name="Xiao L."/>
            <person name="Yang G."/>
            <person name="Zhang L."/>
            <person name="Yang X."/>
            <person name="Zhao S."/>
            <person name="Ji Z."/>
            <person name="Zhou Q."/>
            <person name="Hu M."/>
            <person name="Wang Y."/>
            <person name="Chen M."/>
            <person name="Xu Y."/>
            <person name="Jin H."/>
            <person name="Xiao X."/>
            <person name="Hu G."/>
            <person name="Bao F."/>
            <person name="Hu Y."/>
            <person name="Wan P."/>
            <person name="Li L."/>
            <person name="Deng X."/>
            <person name="Kuang T."/>
            <person name="Xiang C."/>
            <person name="Zhu J.K."/>
            <person name="Oliver M.J."/>
            <person name="He Y."/>
        </authorList>
    </citation>
    <scope>NUCLEOTIDE SEQUENCE [LARGE SCALE GENOMIC DNA]</scope>
    <source>
        <strain evidence="3">cv. XS01</strain>
    </source>
</reference>
<evidence type="ECO:0000256" key="1">
    <source>
        <dbReference type="SAM" id="MobiDB-lite"/>
    </source>
</evidence>
<feature type="region of interest" description="Disordered" evidence="1">
    <location>
        <begin position="620"/>
        <end position="708"/>
    </location>
</feature>
<name>A0A2Z7ADU3_9LAMI</name>
<protein>
    <submittedName>
        <fullName evidence="2">Uncharacterized protein</fullName>
    </submittedName>
</protein>
<keyword evidence="3" id="KW-1185">Reference proteome</keyword>
<accession>A0A2Z7ADU3</accession>
<feature type="compositionally biased region" description="Polar residues" evidence="1">
    <location>
        <begin position="642"/>
        <end position="653"/>
    </location>
</feature>
<organism evidence="2 3">
    <name type="scientific">Dorcoceras hygrometricum</name>
    <dbReference type="NCBI Taxonomy" id="472368"/>
    <lineage>
        <taxon>Eukaryota</taxon>
        <taxon>Viridiplantae</taxon>
        <taxon>Streptophyta</taxon>
        <taxon>Embryophyta</taxon>
        <taxon>Tracheophyta</taxon>
        <taxon>Spermatophyta</taxon>
        <taxon>Magnoliopsida</taxon>
        <taxon>eudicotyledons</taxon>
        <taxon>Gunneridae</taxon>
        <taxon>Pentapetalae</taxon>
        <taxon>asterids</taxon>
        <taxon>lamiids</taxon>
        <taxon>Lamiales</taxon>
        <taxon>Gesneriaceae</taxon>
        <taxon>Didymocarpoideae</taxon>
        <taxon>Trichosporeae</taxon>
        <taxon>Loxocarpinae</taxon>
        <taxon>Dorcoceras</taxon>
    </lineage>
</organism>
<sequence>MSVLNLSWPWTTQDEMVVSTVNGVTVEISEQLFAETFELPVEGLSELSEIPKDLVFDTRSIISLSGEPISTSGKKREMHIEYRLLCDIMANTLSSGLKARQGLCCSTQSLTGNGSKPGTGRIFGVSLFKNLTEKTVHRYIILNEKVGMVEAADAPKVTRAPKKKAASKKRPAAVPVAEPVIKNKRTTKKKSSSSTDNAEMVAVALEAVPIQIIETISVAPAVEPIVEEPREATSAVPIFEEASVVEEPAVETIVEKQSAVEVASETSVQEPAAEHVDEQMAETTADVETIVEEFDEPAVEVTAEEIRPPSTDDVDDIIQQVLVETAQLEATETDDGEHPHGTEEELVLSWGETDSTRVYLNRKMYILNKYREFLIRKVLEARKLNFVPGEGSSAMDLKILEKLSDVHMVVIEDLKEQTMTHADISGFVSSIAMERTVLRDVQISTLSAVSQNVQLAFSSVFEDEDNQMDIDQRLASPTTTADSLMNFIYDDTLLGDDATLHQPSLPTVATNLSAYLDDLRTFLSQHIDDSQSDILSKLNTVEKGLRDTLRQQDESLRHLIQNARQDGRNQGDVQTLHLNEFKKGVLAHGASVTADLMDIWKEVKEIDAKLGDLVDYIRGGDAKKGEGSSSRTQPPPDDQGRGSDNTGGDNVRTTDIVDRFSGSMSREGQNRGRSGGRRSSGNRSGSSKKRHYSSSGGPFRRSFEDWLG</sequence>
<proteinExistence type="predicted"/>
<evidence type="ECO:0000313" key="2">
    <source>
        <dbReference type="EMBL" id="KZV17105.1"/>
    </source>
</evidence>